<dbReference type="SMART" id="SM00283">
    <property type="entry name" value="MA"/>
    <property type="match status" value="1"/>
</dbReference>
<proteinExistence type="predicted"/>
<evidence type="ECO:0000256" key="2">
    <source>
        <dbReference type="PROSITE-ProRule" id="PRU00284"/>
    </source>
</evidence>
<dbReference type="PANTHER" id="PTHR32089:SF112">
    <property type="entry name" value="LYSOZYME-LIKE PROTEIN-RELATED"/>
    <property type="match status" value="1"/>
</dbReference>
<feature type="transmembrane region" description="Helical" evidence="3">
    <location>
        <begin position="12"/>
        <end position="31"/>
    </location>
</feature>
<sequence>MTEQGRVNKTAMTGHTIMGILLALVNFLEIFKTSKNVVYVAVLIVLALGPVVAEWICYRKDQETKAIKHLLGIGFAVYYTVALIGAGDQLVFVYVIPMFILISVFSDSKYALELGIGAIIVNLISIVVHTMKGQGEGPAFYGTEIIILILTTAFSYCSSAVLQKSFLSRLGEMNQAKGQSDTMLQKILEVSDAMTKKINGMSDEVELLGSGVSDTRNAMEELTGGTTDTAEAVQNQLSQTEAIQEKVMQVTRASGSIAESMAVTAEALNAGKKNIEQLVSQVSVTEQTNSQVAAELTSLKEYMDKMYSIIEIINNITSETSLLSLNASIEAARAGEAGRGFAVVASEISGLATQTQEATVSIEELIRNVSEELEKVVTIIESMISQVEHQNVTVNETAGSFRTIEDNSDRVQSQSDALSGIVKELESANAGIMDSIQTISAISEEVAAHTNNTLTTCEKNQKSVEHLMAETENLIELTHQLQQ</sequence>
<organism evidence="5 7">
    <name type="scientific">Roseburia amylophila</name>
    <dbReference type="NCBI Taxonomy" id="2981794"/>
    <lineage>
        <taxon>Bacteria</taxon>
        <taxon>Bacillati</taxon>
        <taxon>Bacillota</taxon>
        <taxon>Clostridia</taxon>
        <taxon>Lachnospirales</taxon>
        <taxon>Lachnospiraceae</taxon>
        <taxon>Roseburia</taxon>
    </lineage>
</organism>
<comment type="caution">
    <text evidence="5">The sequence shown here is derived from an EMBL/GenBank/DDBJ whole genome shotgun (WGS) entry which is preliminary data.</text>
</comment>
<evidence type="ECO:0000313" key="7">
    <source>
        <dbReference type="Proteomes" id="UP001198893"/>
    </source>
</evidence>
<dbReference type="EMBL" id="JAJEQW010000006">
    <property type="protein sequence ID" value="MCC2242096.1"/>
    <property type="molecule type" value="Genomic_DNA"/>
</dbReference>
<dbReference type="Proteomes" id="UP001198893">
    <property type="component" value="Unassembled WGS sequence"/>
</dbReference>
<protein>
    <submittedName>
        <fullName evidence="5">Methyl-accepting chemotaxis protein</fullName>
    </submittedName>
</protein>
<dbReference type="AlphaFoldDB" id="A0AAW4WHD8"/>
<dbReference type="PROSITE" id="PS50111">
    <property type="entry name" value="CHEMOTAXIS_TRANSDUC_2"/>
    <property type="match status" value="1"/>
</dbReference>
<dbReference type="EMBL" id="JAOQKI010000003">
    <property type="protein sequence ID" value="MCU6716245.1"/>
    <property type="molecule type" value="Genomic_DNA"/>
</dbReference>
<accession>A0AAW4WHD8</accession>
<keyword evidence="3" id="KW-1133">Transmembrane helix</keyword>
<keyword evidence="3" id="KW-0812">Transmembrane</keyword>
<reference evidence="6" key="3">
    <citation type="submission" date="2022-09" db="EMBL/GenBank/DDBJ databases">
        <authorList>
            <person name="Hitch T.C.A."/>
        </authorList>
    </citation>
    <scope>NUCLEOTIDE SEQUENCE</scope>
    <source>
        <strain evidence="6">Sanger_19</strain>
    </source>
</reference>
<dbReference type="Proteomes" id="UP001209666">
    <property type="component" value="Unassembled WGS sequence"/>
</dbReference>
<evidence type="ECO:0000313" key="8">
    <source>
        <dbReference type="Proteomes" id="UP001209666"/>
    </source>
</evidence>
<dbReference type="PANTHER" id="PTHR32089">
    <property type="entry name" value="METHYL-ACCEPTING CHEMOTAXIS PROTEIN MCPB"/>
    <property type="match status" value="1"/>
</dbReference>
<dbReference type="GO" id="GO:0007165">
    <property type="term" value="P:signal transduction"/>
    <property type="evidence" value="ECO:0007669"/>
    <property type="project" value="UniProtKB-KW"/>
</dbReference>
<feature type="transmembrane region" description="Helical" evidence="3">
    <location>
        <begin position="110"/>
        <end position="128"/>
    </location>
</feature>
<dbReference type="Gene3D" id="1.10.287.950">
    <property type="entry name" value="Methyl-accepting chemotaxis protein"/>
    <property type="match status" value="1"/>
</dbReference>
<feature type="transmembrane region" description="Helical" evidence="3">
    <location>
        <begin position="37"/>
        <end position="57"/>
    </location>
</feature>
<reference evidence="5" key="2">
    <citation type="submission" date="2021-10" db="EMBL/GenBank/DDBJ databases">
        <title>Anaerobic single-cell dispensing facilitates the cultivation of human gut bacteria.</title>
        <authorList>
            <person name="Afrizal A."/>
        </authorList>
    </citation>
    <scope>NUCLEOTIDE SEQUENCE</scope>
    <source>
        <strain evidence="5">CLA-AA-H204</strain>
    </source>
</reference>
<reference evidence="6 8" key="1">
    <citation type="journal article" date="2021" name="ISME Commun">
        <title>Automated analysis of genomic sequences facilitates high-throughput and comprehensive description of bacteria.</title>
        <authorList>
            <person name="Hitch T.C.A."/>
        </authorList>
    </citation>
    <scope>NUCLEOTIDE SEQUENCE [LARGE SCALE GENOMIC DNA]</scope>
    <source>
        <strain evidence="6 8">Sanger_19</strain>
    </source>
</reference>
<dbReference type="GO" id="GO:0016020">
    <property type="term" value="C:membrane"/>
    <property type="evidence" value="ECO:0007669"/>
    <property type="project" value="InterPro"/>
</dbReference>
<dbReference type="Pfam" id="PF00015">
    <property type="entry name" value="MCPsignal"/>
    <property type="match status" value="1"/>
</dbReference>
<keyword evidence="8" id="KW-1185">Reference proteome</keyword>
<evidence type="ECO:0000256" key="1">
    <source>
        <dbReference type="ARBA" id="ARBA00023224"/>
    </source>
</evidence>
<dbReference type="InterPro" id="IPR004089">
    <property type="entry name" value="MCPsignal_dom"/>
</dbReference>
<dbReference type="RefSeq" id="WP_227710070.1">
    <property type="nucleotide sequence ID" value="NZ_JAJEQW010000006.1"/>
</dbReference>
<name>A0AAW4WHD8_9FIRM</name>
<keyword evidence="3" id="KW-0472">Membrane</keyword>
<evidence type="ECO:0000259" key="4">
    <source>
        <dbReference type="PROSITE" id="PS50111"/>
    </source>
</evidence>
<evidence type="ECO:0000313" key="5">
    <source>
        <dbReference type="EMBL" id="MCC2242096.1"/>
    </source>
</evidence>
<feature type="domain" description="Methyl-accepting transducer" evidence="4">
    <location>
        <begin position="204"/>
        <end position="447"/>
    </location>
</feature>
<keyword evidence="1 2" id="KW-0807">Transducer</keyword>
<dbReference type="SUPFAM" id="SSF58104">
    <property type="entry name" value="Methyl-accepting chemotaxis protein (MCP) signaling domain"/>
    <property type="match status" value="1"/>
</dbReference>
<feature type="transmembrane region" description="Helical" evidence="3">
    <location>
        <begin position="140"/>
        <end position="162"/>
    </location>
</feature>
<evidence type="ECO:0000313" key="6">
    <source>
        <dbReference type="EMBL" id="MCU6716245.1"/>
    </source>
</evidence>
<evidence type="ECO:0000256" key="3">
    <source>
        <dbReference type="SAM" id="Phobius"/>
    </source>
</evidence>
<gene>
    <name evidence="5" type="ORF">LKD47_07250</name>
    <name evidence="6" type="ORF">OCV43_03005</name>
</gene>
<feature type="transmembrane region" description="Helical" evidence="3">
    <location>
        <begin position="77"/>
        <end position="104"/>
    </location>
</feature>